<dbReference type="EMBL" id="NBSK02000002">
    <property type="protein sequence ID" value="KAJ0223938.1"/>
    <property type="molecule type" value="Genomic_DNA"/>
</dbReference>
<accession>A0A9R1WHQ0</accession>
<sequence length="240" mass="28099">MTRCEKDVSKVKKSKEKVVEYFDSDAMDDEFTSEEKTLMVSNLKKFFKKNLLKFWNGGNLRSKSGGSGYKGSNSLFYKKKSDGYKNYQQSDDEKKEKKLLDDSEPFYEGLCAEEEKRKKEKTKDEVSYGKKIEDLQKKNVQGKDLIVEEDDSDVENIKVDTTILKEETHTQTHMIRVLRDTILELDESLRWNKRKVANIDDNLSMCTFRSEERRLEIEKLEVDDIEEEIDAICYECASLV</sequence>
<evidence type="ECO:0000313" key="1">
    <source>
        <dbReference type="EMBL" id="KAJ0223938.1"/>
    </source>
</evidence>
<dbReference type="AlphaFoldDB" id="A0A9R1WHQ0"/>
<protein>
    <submittedName>
        <fullName evidence="1">Uncharacterized protein</fullName>
    </submittedName>
</protein>
<gene>
    <name evidence="1" type="ORF">LSAT_V11C200065190</name>
</gene>
<reference evidence="1 2" key="1">
    <citation type="journal article" date="2017" name="Nat. Commun.">
        <title>Genome assembly with in vitro proximity ligation data and whole-genome triplication in lettuce.</title>
        <authorList>
            <person name="Reyes-Chin-Wo S."/>
            <person name="Wang Z."/>
            <person name="Yang X."/>
            <person name="Kozik A."/>
            <person name="Arikit S."/>
            <person name="Song C."/>
            <person name="Xia L."/>
            <person name="Froenicke L."/>
            <person name="Lavelle D.O."/>
            <person name="Truco M.J."/>
            <person name="Xia R."/>
            <person name="Zhu S."/>
            <person name="Xu C."/>
            <person name="Xu H."/>
            <person name="Xu X."/>
            <person name="Cox K."/>
            <person name="Korf I."/>
            <person name="Meyers B.C."/>
            <person name="Michelmore R.W."/>
        </authorList>
    </citation>
    <scope>NUCLEOTIDE SEQUENCE [LARGE SCALE GENOMIC DNA]</scope>
    <source>
        <strain evidence="2">cv. Salinas</strain>
        <tissue evidence="1">Seedlings</tissue>
    </source>
</reference>
<proteinExistence type="predicted"/>
<keyword evidence="2" id="KW-1185">Reference proteome</keyword>
<organism evidence="1 2">
    <name type="scientific">Lactuca sativa</name>
    <name type="common">Garden lettuce</name>
    <dbReference type="NCBI Taxonomy" id="4236"/>
    <lineage>
        <taxon>Eukaryota</taxon>
        <taxon>Viridiplantae</taxon>
        <taxon>Streptophyta</taxon>
        <taxon>Embryophyta</taxon>
        <taxon>Tracheophyta</taxon>
        <taxon>Spermatophyta</taxon>
        <taxon>Magnoliopsida</taxon>
        <taxon>eudicotyledons</taxon>
        <taxon>Gunneridae</taxon>
        <taxon>Pentapetalae</taxon>
        <taxon>asterids</taxon>
        <taxon>campanulids</taxon>
        <taxon>Asterales</taxon>
        <taxon>Asteraceae</taxon>
        <taxon>Cichorioideae</taxon>
        <taxon>Cichorieae</taxon>
        <taxon>Lactucinae</taxon>
        <taxon>Lactuca</taxon>
    </lineage>
</organism>
<comment type="caution">
    <text evidence="1">The sequence shown here is derived from an EMBL/GenBank/DDBJ whole genome shotgun (WGS) entry which is preliminary data.</text>
</comment>
<evidence type="ECO:0000313" key="2">
    <source>
        <dbReference type="Proteomes" id="UP000235145"/>
    </source>
</evidence>
<dbReference type="Proteomes" id="UP000235145">
    <property type="component" value="Unassembled WGS sequence"/>
</dbReference>
<name>A0A9R1WHQ0_LACSA</name>